<sequence>MVRARHTLPDVYLEDLCFDAQQAAEKALKGLLIHLEATFPYTHDLADLITLIEDHDLPVPDSVKDAAILTDYAVATRYPGVGEPVTEEEYKRAVAIAEHVLEWVESHLEMGGETPDS</sequence>
<dbReference type="EMBL" id="JANUAU010000005">
    <property type="protein sequence ID" value="MCS3677790.1"/>
    <property type="molecule type" value="Genomic_DNA"/>
</dbReference>
<evidence type="ECO:0000313" key="2">
    <source>
        <dbReference type="EMBL" id="MCS3677790.1"/>
    </source>
</evidence>
<dbReference type="Gene3D" id="1.20.120.330">
    <property type="entry name" value="Nucleotidyltransferases domain 2"/>
    <property type="match status" value="1"/>
</dbReference>
<dbReference type="SMART" id="SM00748">
    <property type="entry name" value="HEPN"/>
    <property type="match status" value="1"/>
</dbReference>
<reference evidence="2" key="1">
    <citation type="submission" date="2022-08" db="EMBL/GenBank/DDBJ databases">
        <title>Genomic Encyclopedia of Type Strains, Phase V (KMG-V): Genome sequencing to study the core and pangenomes of soil and plant-associated prokaryotes.</title>
        <authorList>
            <person name="Whitman W."/>
        </authorList>
    </citation>
    <scope>NUCLEOTIDE SEQUENCE</scope>
    <source>
        <strain evidence="2">0</strain>
    </source>
</reference>
<evidence type="ECO:0000259" key="1">
    <source>
        <dbReference type="PROSITE" id="PS50910"/>
    </source>
</evidence>
<dbReference type="Proteomes" id="UP001155027">
    <property type="component" value="Unassembled WGS sequence"/>
</dbReference>
<accession>A0A9X2TBX8</accession>
<dbReference type="SUPFAM" id="SSF81593">
    <property type="entry name" value="Nucleotidyltransferase substrate binding subunit/domain"/>
    <property type="match status" value="1"/>
</dbReference>
<dbReference type="Pfam" id="PF05168">
    <property type="entry name" value="HEPN"/>
    <property type="match status" value="1"/>
</dbReference>
<organism evidence="2 3">
    <name type="scientific">Salinibacter ruber</name>
    <dbReference type="NCBI Taxonomy" id="146919"/>
    <lineage>
        <taxon>Bacteria</taxon>
        <taxon>Pseudomonadati</taxon>
        <taxon>Rhodothermota</taxon>
        <taxon>Rhodothermia</taxon>
        <taxon>Rhodothermales</taxon>
        <taxon>Salinibacteraceae</taxon>
        <taxon>Salinibacter</taxon>
    </lineage>
</organism>
<dbReference type="InterPro" id="IPR007842">
    <property type="entry name" value="HEPN_dom"/>
</dbReference>
<gene>
    <name evidence="2" type="ORF">GGP71_001718</name>
</gene>
<proteinExistence type="predicted"/>
<name>A0A9X2TBX8_9BACT</name>
<feature type="domain" description="HEPN" evidence="1">
    <location>
        <begin position="1"/>
        <end position="100"/>
    </location>
</feature>
<protein>
    <submittedName>
        <fullName evidence="2">HEPN domain-containing protein</fullName>
    </submittedName>
</protein>
<comment type="caution">
    <text evidence="2">The sequence shown here is derived from an EMBL/GenBank/DDBJ whole genome shotgun (WGS) entry which is preliminary data.</text>
</comment>
<evidence type="ECO:0000313" key="3">
    <source>
        <dbReference type="Proteomes" id="UP001155027"/>
    </source>
</evidence>
<dbReference type="AlphaFoldDB" id="A0A9X2TBX8"/>
<dbReference type="PROSITE" id="PS50910">
    <property type="entry name" value="HEPN"/>
    <property type="match status" value="1"/>
</dbReference>